<keyword evidence="3" id="KW-1185">Reference proteome</keyword>
<comment type="caution">
    <text evidence="2">The sequence shown here is derived from an EMBL/GenBank/DDBJ whole genome shotgun (WGS) entry which is preliminary data.</text>
</comment>
<protein>
    <submittedName>
        <fullName evidence="2">Uncharacterized protein</fullName>
    </submittedName>
</protein>
<gene>
    <name evidence="2" type="ORF">FALBO_13572</name>
</gene>
<evidence type="ECO:0000256" key="1">
    <source>
        <dbReference type="SAM" id="MobiDB-lite"/>
    </source>
</evidence>
<sequence>MAGSQDQNGTDQNGIDQNGAGQNAGQNGTDPWSGVRVFMDLTSRSAYLKAGDNSDLAESICSLEFPTHFASSSTQQELKTAILRDWTQFEDDTTNRPTGFFVGYSVYNLEPVILRASGFGDTTDDLSTGCALWQMSRGLIKRSEVILTAAAAVPGNISAMKTAMKPGRSLIDVFKGRIILPQVHASRTSLKAGRHPHVVQRDYLLRSGIDEARPPLTCSTSQGMFYRMPSSLHPPELRMVPNARPYIFRGKLQRRGFLYNAPYMANMCYPLLLSDKLQQFAAAHPNDTASIKSMLFAVQLWCDIKADPNRQKEAFLADEDTKKTGIPHVPIDKFILGFEHWLRHHEEKKLLEYIHPYRFIHTFFARDLNRCRGSLFQPKPEDRLNSTEIQDLVAQVRPKLPGTLTSERFVVFPASMPGSEIPWPAGMLGYTPPTPVQTALLNFDNIYSYGLPSYSSTNRLYVKIAMPKIVASNRFGKLGFQVDQTSVRSLRDPQSLGTASLFGGKTAIGPIWKTTWKSRATDTEGSVYTAQEPAPRLGMGRALDQLTAPRIAQSELAELMIPLEHSPRVLSLHWRDARARLKDLNVGGPDERNCTFSRIKDIIQDARDATKQDLHKLKACRNQLFSNIMPIIRHGFIVEVVRLTCRLTGFEPPYIDIPQDGSGWDGGLKDAFWDLHGDIGEKLRRFMESAHQAKSNPQKAVAEYINARICLNDLYSRKDFWDQGKLLETEYQALVERDYHAVDKQLGQVVGTRAHRGV</sequence>
<proteinExistence type="predicted"/>
<accession>A0A8H4L0Y5</accession>
<evidence type="ECO:0000313" key="3">
    <source>
        <dbReference type="Proteomes" id="UP000554235"/>
    </source>
</evidence>
<evidence type="ECO:0000313" key="2">
    <source>
        <dbReference type="EMBL" id="KAF4459665.1"/>
    </source>
</evidence>
<dbReference type="EMBL" id="JAADYS010002118">
    <property type="protein sequence ID" value="KAF4459665.1"/>
    <property type="molecule type" value="Genomic_DNA"/>
</dbReference>
<dbReference type="AlphaFoldDB" id="A0A8H4L0Y5"/>
<dbReference type="OrthoDB" id="5071059at2759"/>
<feature type="compositionally biased region" description="Polar residues" evidence="1">
    <location>
        <begin position="1"/>
        <end position="10"/>
    </location>
</feature>
<name>A0A8H4L0Y5_9HYPO</name>
<feature type="compositionally biased region" description="Low complexity" evidence="1">
    <location>
        <begin position="11"/>
        <end position="28"/>
    </location>
</feature>
<dbReference type="Proteomes" id="UP000554235">
    <property type="component" value="Unassembled WGS sequence"/>
</dbReference>
<organism evidence="2 3">
    <name type="scientific">Fusarium albosuccineum</name>
    <dbReference type="NCBI Taxonomy" id="1237068"/>
    <lineage>
        <taxon>Eukaryota</taxon>
        <taxon>Fungi</taxon>
        <taxon>Dikarya</taxon>
        <taxon>Ascomycota</taxon>
        <taxon>Pezizomycotina</taxon>
        <taxon>Sordariomycetes</taxon>
        <taxon>Hypocreomycetidae</taxon>
        <taxon>Hypocreales</taxon>
        <taxon>Nectriaceae</taxon>
        <taxon>Fusarium</taxon>
        <taxon>Fusarium decemcellulare species complex</taxon>
    </lineage>
</organism>
<reference evidence="2 3" key="1">
    <citation type="submission" date="2020-01" db="EMBL/GenBank/DDBJ databases">
        <title>Identification and distribution of gene clusters putatively required for synthesis of sphingolipid metabolism inhibitors in phylogenetically diverse species of the filamentous fungus Fusarium.</title>
        <authorList>
            <person name="Kim H.-S."/>
            <person name="Busman M."/>
            <person name="Brown D.W."/>
            <person name="Divon H."/>
            <person name="Uhlig S."/>
            <person name="Proctor R.H."/>
        </authorList>
    </citation>
    <scope>NUCLEOTIDE SEQUENCE [LARGE SCALE GENOMIC DNA]</scope>
    <source>
        <strain evidence="2 3">NRRL 20459</strain>
    </source>
</reference>
<feature type="region of interest" description="Disordered" evidence="1">
    <location>
        <begin position="1"/>
        <end position="31"/>
    </location>
</feature>